<evidence type="ECO:0000259" key="11">
    <source>
        <dbReference type="PROSITE" id="PS51371"/>
    </source>
</evidence>
<dbReference type="GO" id="GO:0005886">
    <property type="term" value="C:plasma membrane"/>
    <property type="evidence" value="ECO:0007669"/>
    <property type="project" value="UniProtKB-SubCell"/>
</dbReference>
<feature type="domain" description="CBS" evidence="11">
    <location>
        <begin position="287"/>
        <end position="344"/>
    </location>
</feature>
<evidence type="ECO:0000256" key="5">
    <source>
        <dbReference type="ARBA" id="ARBA00022989"/>
    </source>
</evidence>
<dbReference type="SUPFAM" id="SSF54631">
    <property type="entry name" value="CBS-domain pair"/>
    <property type="match status" value="1"/>
</dbReference>
<dbReference type="Pfam" id="PF00571">
    <property type="entry name" value="CBS"/>
    <property type="match status" value="2"/>
</dbReference>
<evidence type="ECO:0000256" key="7">
    <source>
        <dbReference type="ARBA" id="ARBA00023136"/>
    </source>
</evidence>
<evidence type="ECO:0000256" key="1">
    <source>
        <dbReference type="ARBA" id="ARBA00004651"/>
    </source>
</evidence>
<feature type="transmembrane region" description="Helical" evidence="10">
    <location>
        <begin position="66"/>
        <end position="88"/>
    </location>
</feature>
<dbReference type="EMBL" id="CADCTW010000203">
    <property type="protein sequence ID" value="CAA9360722.1"/>
    <property type="molecule type" value="Genomic_DNA"/>
</dbReference>
<dbReference type="Pfam" id="PF01595">
    <property type="entry name" value="CNNM"/>
    <property type="match status" value="1"/>
</dbReference>
<feature type="transmembrane region" description="Helical" evidence="10">
    <location>
        <begin position="100"/>
        <end position="121"/>
    </location>
</feature>
<dbReference type="PANTHER" id="PTHR43099:SF4">
    <property type="entry name" value="INTEGRAL MEMBRANE PROTEIN"/>
    <property type="match status" value="1"/>
</dbReference>
<dbReference type="InterPro" id="IPR051676">
    <property type="entry name" value="UPF0053_domain"/>
</dbReference>
<dbReference type="InterPro" id="IPR046342">
    <property type="entry name" value="CBS_dom_sf"/>
</dbReference>
<dbReference type="SUPFAM" id="SSF56176">
    <property type="entry name" value="FAD-binding/transporter-associated domain-like"/>
    <property type="match status" value="1"/>
</dbReference>
<evidence type="ECO:0000256" key="9">
    <source>
        <dbReference type="PROSITE-ProRule" id="PRU01193"/>
    </source>
</evidence>
<dbReference type="GO" id="GO:0050660">
    <property type="term" value="F:flavin adenine dinucleotide binding"/>
    <property type="evidence" value="ECO:0007669"/>
    <property type="project" value="InterPro"/>
</dbReference>
<dbReference type="Gene3D" id="3.30.465.10">
    <property type="match status" value="1"/>
</dbReference>
<evidence type="ECO:0000256" key="3">
    <source>
        <dbReference type="ARBA" id="ARBA00022692"/>
    </source>
</evidence>
<evidence type="ECO:0000259" key="12">
    <source>
        <dbReference type="PROSITE" id="PS51846"/>
    </source>
</evidence>
<keyword evidence="6 8" id="KW-0129">CBS domain</keyword>
<protein>
    <submittedName>
        <fullName evidence="13">Magnesium and cobalt efflux protein CorC</fullName>
    </submittedName>
</protein>
<dbReference type="InterPro" id="IPR016169">
    <property type="entry name" value="FAD-bd_PCMH_sub2"/>
</dbReference>
<dbReference type="AlphaFoldDB" id="A0A6J4MIW2"/>
<accession>A0A6J4MIW2</accession>
<comment type="subcellular location">
    <subcellularLocation>
        <location evidence="1">Cell membrane</location>
        <topology evidence="1">Multi-pass membrane protein</topology>
    </subcellularLocation>
</comment>
<proteinExistence type="predicted"/>
<organism evidence="13">
    <name type="scientific">uncultured Gemmatimonadota bacterium</name>
    <dbReference type="NCBI Taxonomy" id="203437"/>
    <lineage>
        <taxon>Bacteria</taxon>
        <taxon>Pseudomonadati</taxon>
        <taxon>Gemmatimonadota</taxon>
        <taxon>environmental samples</taxon>
    </lineage>
</organism>
<dbReference type="InterPro" id="IPR000644">
    <property type="entry name" value="CBS_dom"/>
</dbReference>
<keyword evidence="4" id="KW-0677">Repeat</keyword>
<dbReference type="PANTHER" id="PTHR43099">
    <property type="entry name" value="UPF0053 PROTEIN YRKA"/>
    <property type="match status" value="1"/>
</dbReference>
<feature type="transmembrane region" description="Helical" evidence="10">
    <location>
        <begin position="141"/>
        <end position="167"/>
    </location>
</feature>
<evidence type="ECO:0000313" key="13">
    <source>
        <dbReference type="EMBL" id="CAA9360722.1"/>
    </source>
</evidence>
<dbReference type="PROSITE" id="PS51371">
    <property type="entry name" value="CBS"/>
    <property type="match status" value="2"/>
</dbReference>
<evidence type="ECO:0000256" key="4">
    <source>
        <dbReference type="ARBA" id="ARBA00022737"/>
    </source>
</evidence>
<sequence>MLGPLLVVAVLVVLTAFYVAAEFAAVSVRRSRIRQRAEDGDALSIRLLPILEDPVRLDRYISASQMGITLTSLLVGAFAQATIAVRLAPMFVAWGWMGKAAAASAATVLVLVVLTAAQMVLSELVPKYLALARPTEVARFTVLPMTWSLAAFSIFLGMLNASAAAVLRMVGMKAVGHGHIHSPEEIDLLIAESRDGGLLEADEHRRLRRALQLGIRPARHLMVPRQEIAAVELSTPVEEAMEILAASPYTRLPVYEGDIDHFVGLLHTRDLFVRHLDPAPLASLAPLVRPILSVPENVTAEALLARMREGRSHQALVLDEFGGVSGLVTLDDVLTEVMGGIADEFKEADPGPEALPDGRVRLPGYLRLDEVEPWIGVLLDGESDTVGGRVTEELGRVPDPGARTVIDGVEFEVEAVEHHAITWVIAAPRRDVEAADE</sequence>
<feature type="domain" description="CNNM transmembrane" evidence="12">
    <location>
        <begin position="1"/>
        <end position="203"/>
    </location>
</feature>
<keyword evidence="2" id="KW-1003">Cell membrane</keyword>
<dbReference type="SMART" id="SM00116">
    <property type="entry name" value="CBS"/>
    <property type="match status" value="2"/>
</dbReference>
<dbReference type="PROSITE" id="PS51846">
    <property type="entry name" value="CNNM"/>
    <property type="match status" value="1"/>
</dbReference>
<evidence type="ECO:0000256" key="10">
    <source>
        <dbReference type="SAM" id="Phobius"/>
    </source>
</evidence>
<reference evidence="13" key="1">
    <citation type="submission" date="2020-02" db="EMBL/GenBank/DDBJ databases">
        <authorList>
            <person name="Meier V. D."/>
        </authorList>
    </citation>
    <scope>NUCLEOTIDE SEQUENCE</scope>
    <source>
        <strain evidence="13">AVDCRST_MAG68</strain>
    </source>
</reference>
<dbReference type="InterPro" id="IPR002550">
    <property type="entry name" value="CNNM"/>
</dbReference>
<keyword evidence="3 9" id="KW-0812">Transmembrane</keyword>
<keyword evidence="7 9" id="KW-0472">Membrane</keyword>
<gene>
    <name evidence="13" type="ORF">AVDCRST_MAG68-4739</name>
</gene>
<dbReference type="InterPro" id="IPR044751">
    <property type="entry name" value="Ion_transp-like_CBS"/>
</dbReference>
<feature type="domain" description="CBS" evidence="11">
    <location>
        <begin position="222"/>
        <end position="281"/>
    </location>
</feature>
<evidence type="ECO:0000256" key="2">
    <source>
        <dbReference type="ARBA" id="ARBA00022475"/>
    </source>
</evidence>
<evidence type="ECO:0000256" key="6">
    <source>
        <dbReference type="ARBA" id="ARBA00023122"/>
    </source>
</evidence>
<dbReference type="Gene3D" id="3.10.580.10">
    <property type="entry name" value="CBS-domain"/>
    <property type="match status" value="1"/>
</dbReference>
<keyword evidence="5 9" id="KW-1133">Transmembrane helix</keyword>
<dbReference type="Pfam" id="PF03471">
    <property type="entry name" value="CorC_HlyC"/>
    <property type="match status" value="1"/>
</dbReference>
<dbReference type="SMART" id="SM01091">
    <property type="entry name" value="CorC_HlyC"/>
    <property type="match status" value="1"/>
</dbReference>
<name>A0A6J4MIW2_9BACT</name>
<dbReference type="CDD" id="cd04590">
    <property type="entry name" value="CBS_pair_CorC_HlyC_assoc"/>
    <property type="match status" value="1"/>
</dbReference>
<dbReference type="InterPro" id="IPR005170">
    <property type="entry name" value="Transptr-assoc_dom"/>
</dbReference>
<dbReference type="InterPro" id="IPR036318">
    <property type="entry name" value="FAD-bd_PCMH-like_sf"/>
</dbReference>
<evidence type="ECO:0000256" key="8">
    <source>
        <dbReference type="PROSITE-ProRule" id="PRU00703"/>
    </source>
</evidence>